<sequence>MADIQNKPIENSGAQRNACWLFVGWGPIVALLLSILDTWLIRGDNISWMLPFFHIPVIDTYSRYGIPALLTGMLLSHLEKSSMVWWRVIVVTAVAAAGIEAAYLMITVYAKGLLGAFYIGNVSALFQWRYLSNAIVWPSAIAAVSCTILSLVRLVWPGKTVYADEQIYDENDEPQIESSPAAIDEQNEDFEIEREKWNERRSKDFVIFGCLFFAQMISFMGPFAVIPWLLAGVPALLTAWLFYRYVDWFENCWSVEVCTALSGGVIQYVYCSLFYFGLEKYYVMLACIAAICGGMIALVKLGDVVRITADQRQALIEQGRLGVLNFAFAGVLFGGWAFLVIKNEI</sequence>
<dbReference type="OrthoDB" id="9766455at2"/>
<dbReference type="Proteomes" id="UP000286947">
    <property type="component" value="Unassembled WGS sequence"/>
</dbReference>
<feature type="transmembrane region" description="Helical" evidence="1">
    <location>
        <begin position="136"/>
        <end position="156"/>
    </location>
</feature>
<evidence type="ECO:0000256" key="1">
    <source>
        <dbReference type="SAM" id="Phobius"/>
    </source>
</evidence>
<keyword evidence="1" id="KW-0472">Membrane</keyword>
<feature type="transmembrane region" description="Helical" evidence="1">
    <location>
        <begin position="20"/>
        <end position="40"/>
    </location>
</feature>
<protein>
    <submittedName>
        <fullName evidence="2">Uncharacterized protein</fullName>
    </submittedName>
</protein>
<feature type="transmembrane region" description="Helical" evidence="1">
    <location>
        <begin position="204"/>
        <end position="220"/>
    </location>
</feature>
<proteinExistence type="predicted"/>
<dbReference type="RefSeq" id="WP_126979888.1">
    <property type="nucleotide sequence ID" value="NZ_PQSP01000003.1"/>
</dbReference>
<name>A0A433SE37_9BURK</name>
<feature type="transmembrane region" description="Helical" evidence="1">
    <location>
        <begin position="322"/>
        <end position="341"/>
    </location>
</feature>
<feature type="transmembrane region" description="Helical" evidence="1">
    <location>
        <begin position="281"/>
        <end position="301"/>
    </location>
</feature>
<dbReference type="EMBL" id="PQSP01000003">
    <property type="protein sequence ID" value="RUS66894.1"/>
    <property type="molecule type" value="Genomic_DNA"/>
</dbReference>
<keyword evidence="1" id="KW-1133">Transmembrane helix</keyword>
<gene>
    <name evidence="2" type="ORF">CUZ56_01689</name>
</gene>
<keyword evidence="3" id="KW-1185">Reference proteome</keyword>
<dbReference type="AlphaFoldDB" id="A0A433SE37"/>
<organism evidence="2 3">
    <name type="scientific">Saezia sanguinis</name>
    <dbReference type="NCBI Taxonomy" id="1965230"/>
    <lineage>
        <taxon>Bacteria</taxon>
        <taxon>Pseudomonadati</taxon>
        <taxon>Pseudomonadota</taxon>
        <taxon>Betaproteobacteria</taxon>
        <taxon>Burkholderiales</taxon>
        <taxon>Saeziaceae</taxon>
        <taxon>Saezia</taxon>
    </lineage>
</organism>
<evidence type="ECO:0000313" key="2">
    <source>
        <dbReference type="EMBL" id="RUS66894.1"/>
    </source>
</evidence>
<comment type="caution">
    <text evidence="2">The sequence shown here is derived from an EMBL/GenBank/DDBJ whole genome shotgun (WGS) entry which is preliminary data.</text>
</comment>
<evidence type="ECO:0000313" key="3">
    <source>
        <dbReference type="Proteomes" id="UP000286947"/>
    </source>
</evidence>
<accession>A0A433SE37</accession>
<keyword evidence="1" id="KW-0812">Transmembrane</keyword>
<feature type="transmembrane region" description="Helical" evidence="1">
    <location>
        <begin position="113"/>
        <end position="130"/>
    </location>
</feature>
<feature type="transmembrane region" description="Helical" evidence="1">
    <location>
        <begin position="84"/>
        <end position="106"/>
    </location>
</feature>
<reference evidence="2 3" key="1">
    <citation type="submission" date="2018-01" db="EMBL/GenBank/DDBJ databases">
        <title>Saezia sanguinis gen. nov., sp. nov., in the order Burkholderiales isolated from human blood.</title>
        <authorList>
            <person name="Medina-Pascual M.J."/>
            <person name="Valdezate S."/>
            <person name="Monzon S."/>
            <person name="Cuesta I."/>
            <person name="Carrasco G."/>
            <person name="Villalon P."/>
            <person name="Saez-Nieto J.A."/>
        </authorList>
    </citation>
    <scope>NUCLEOTIDE SEQUENCE [LARGE SCALE GENOMIC DNA]</scope>
    <source>
        <strain evidence="2 3">CNM695-12</strain>
    </source>
</reference>